<dbReference type="GO" id="GO:0000976">
    <property type="term" value="F:transcription cis-regulatory region binding"/>
    <property type="evidence" value="ECO:0007669"/>
    <property type="project" value="TreeGrafter"/>
</dbReference>
<accession>A0A927MSC4</accession>
<keyword evidence="3 5" id="KW-0238">DNA-binding</keyword>
<dbReference type="Gene3D" id="1.10.357.10">
    <property type="entry name" value="Tetracycline Repressor, domain 2"/>
    <property type="match status" value="1"/>
</dbReference>
<dbReference type="RefSeq" id="WP_192749739.1">
    <property type="nucleotide sequence ID" value="NZ_BAABJL010000199.1"/>
</dbReference>
<dbReference type="SUPFAM" id="SSF46689">
    <property type="entry name" value="Homeodomain-like"/>
    <property type="match status" value="1"/>
</dbReference>
<evidence type="ECO:0000256" key="5">
    <source>
        <dbReference type="PROSITE-ProRule" id="PRU00335"/>
    </source>
</evidence>
<dbReference type="PANTHER" id="PTHR30055">
    <property type="entry name" value="HTH-TYPE TRANSCRIPTIONAL REGULATOR RUTR"/>
    <property type="match status" value="1"/>
</dbReference>
<evidence type="ECO:0000313" key="8">
    <source>
        <dbReference type="Proteomes" id="UP000638648"/>
    </source>
</evidence>
<keyword evidence="2" id="KW-0805">Transcription regulation</keyword>
<evidence type="ECO:0000313" key="7">
    <source>
        <dbReference type="EMBL" id="MBE1605392.1"/>
    </source>
</evidence>
<sequence>MPRTTDHDERRTHLVKALLRVAGPHGLHAVTMRNVAAEAGVSLRIVQYYFGTKEELLHAALRHLGASVAERVGSSLTAAGPEGSDRDTIEAWLLAMLPLDEANRDSWIVFAEYHALALTDPALAAIRYTDMSSTLEEALAGLVAAAQKAGTVARGRDPRTEAAILLATTTGLGDSIMAGMRETTQAVTILRYHLDRLFDRPT</sequence>
<reference evidence="7" key="1">
    <citation type="submission" date="2020-10" db="EMBL/GenBank/DDBJ databases">
        <title>Sequencing the genomes of 1000 actinobacteria strains.</title>
        <authorList>
            <person name="Klenk H.-P."/>
        </authorList>
    </citation>
    <scope>NUCLEOTIDE SEQUENCE</scope>
    <source>
        <strain evidence="7">DSM 45354</strain>
    </source>
</reference>
<dbReference type="InterPro" id="IPR036271">
    <property type="entry name" value="Tet_transcr_reg_TetR-rel_C_sf"/>
</dbReference>
<evidence type="ECO:0000256" key="1">
    <source>
        <dbReference type="ARBA" id="ARBA00022491"/>
    </source>
</evidence>
<organism evidence="7 8">
    <name type="scientific">Actinopolymorpha pittospori</name>
    <dbReference type="NCBI Taxonomy" id="648752"/>
    <lineage>
        <taxon>Bacteria</taxon>
        <taxon>Bacillati</taxon>
        <taxon>Actinomycetota</taxon>
        <taxon>Actinomycetes</taxon>
        <taxon>Propionibacteriales</taxon>
        <taxon>Actinopolymorphaceae</taxon>
        <taxon>Actinopolymorpha</taxon>
    </lineage>
</organism>
<feature type="DNA-binding region" description="H-T-H motif" evidence="5">
    <location>
        <begin position="31"/>
        <end position="50"/>
    </location>
</feature>
<gene>
    <name evidence="7" type="ORF">HEB94_002240</name>
</gene>
<evidence type="ECO:0000256" key="2">
    <source>
        <dbReference type="ARBA" id="ARBA00023015"/>
    </source>
</evidence>
<evidence type="ECO:0000256" key="4">
    <source>
        <dbReference type="ARBA" id="ARBA00023163"/>
    </source>
</evidence>
<evidence type="ECO:0000256" key="3">
    <source>
        <dbReference type="ARBA" id="ARBA00023125"/>
    </source>
</evidence>
<dbReference type="SUPFAM" id="SSF48498">
    <property type="entry name" value="Tetracyclin repressor-like, C-terminal domain"/>
    <property type="match status" value="1"/>
</dbReference>
<dbReference type="EMBL" id="JADBEM010000001">
    <property type="protein sequence ID" value="MBE1605392.1"/>
    <property type="molecule type" value="Genomic_DNA"/>
</dbReference>
<dbReference type="InterPro" id="IPR001647">
    <property type="entry name" value="HTH_TetR"/>
</dbReference>
<dbReference type="PROSITE" id="PS50977">
    <property type="entry name" value="HTH_TETR_2"/>
    <property type="match status" value="1"/>
</dbReference>
<feature type="domain" description="HTH tetR-type" evidence="6">
    <location>
        <begin position="8"/>
        <end position="68"/>
    </location>
</feature>
<dbReference type="Proteomes" id="UP000638648">
    <property type="component" value="Unassembled WGS sequence"/>
</dbReference>
<protein>
    <submittedName>
        <fullName evidence="7">AcrR family transcriptional regulator</fullName>
    </submittedName>
</protein>
<keyword evidence="8" id="KW-1185">Reference proteome</keyword>
<dbReference type="GO" id="GO:0003700">
    <property type="term" value="F:DNA-binding transcription factor activity"/>
    <property type="evidence" value="ECO:0007669"/>
    <property type="project" value="TreeGrafter"/>
</dbReference>
<dbReference type="InterPro" id="IPR009057">
    <property type="entry name" value="Homeodomain-like_sf"/>
</dbReference>
<dbReference type="AlphaFoldDB" id="A0A927MSC4"/>
<dbReference type="Pfam" id="PF13977">
    <property type="entry name" value="TetR_C_6"/>
    <property type="match status" value="1"/>
</dbReference>
<keyword evidence="1" id="KW-0678">Repressor</keyword>
<evidence type="ECO:0000259" key="6">
    <source>
        <dbReference type="PROSITE" id="PS50977"/>
    </source>
</evidence>
<comment type="caution">
    <text evidence="7">The sequence shown here is derived from an EMBL/GenBank/DDBJ whole genome shotgun (WGS) entry which is preliminary data.</text>
</comment>
<dbReference type="PANTHER" id="PTHR30055:SF238">
    <property type="entry name" value="MYCOFACTOCIN BIOSYNTHESIS TRANSCRIPTIONAL REGULATOR MFTR-RELATED"/>
    <property type="match status" value="1"/>
</dbReference>
<name>A0A927MSC4_9ACTN</name>
<dbReference type="Pfam" id="PF00440">
    <property type="entry name" value="TetR_N"/>
    <property type="match status" value="1"/>
</dbReference>
<dbReference type="InterPro" id="IPR039538">
    <property type="entry name" value="BetI_C"/>
</dbReference>
<dbReference type="InterPro" id="IPR050109">
    <property type="entry name" value="HTH-type_TetR-like_transc_reg"/>
</dbReference>
<keyword evidence="4" id="KW-0804">Transcription</keyword>
<proteinExistence type="predicted"/>